<keyword evidence="1" id="KW-0808">Transferase</keyword>
<organism evidence="1 2">
    <name type="scientific">Amphibiibacter pelophylacis</name>
    <dbReference type="NCBI Taxonomy" id="1799477"/>
    <lineage>
        <taxon>Bacteria</taxon>
        <taxon>Pseudomonadati</taxon>
        <taxon>Pseudomonadota</taxon>
        <taxon>Betaproteobacteria</taxon>
        <taxon>Burkholderiales</taxon>
        <taxon>Sphaerotilaceae</taxon>
        <taxon>Amphibiibacter</taxon>
    </lineage>
</organism>
<evidence type="ECO:0000313" key="2">
    <source>
        <dbReference type="Proteomes" id="UP001364695"/>
    </source>
</evidence>
<name>A0ACC6NYH6_9BURK</name>
<proteinExistence type="predicted"/>
<dbReference type="Proteomes" id="UP001364695">
    <property type="component" value="Unassembled WGS sequence"/>
</dbReference>
<reference evidence="1" key="1">
    <citation type="submission" date="2023-10" db="EMBL/GenBank/DDBJ databases">
        <title>Amphibacter perezi, gen. nov., sp. nov. a novel taxa of the family Comamonadaceae, class Betaproteobacteria isolated from the skin microbiota of Pelophylax perezi from different populations.</title>
        <authorList>
            <person name="Costa S."/>
            <person name="Proenca D.N."/>
            <person name="Lopes I."/>
            <person name="Morais P.V."/>
        </authorList>
    </citation>
    <scope>NUCLEOTIDE SEQUENCE</scope>
    <source>
        <strain evidence="1">SL12-8</strain>
    </source>
</reference>
<protein>
    <submittedName>
        <fullName evidence="1">HAMP domain-containing sensor histidine kinase</fullName>
    </submittedName>
</protein>
<accession>A0ACC6NYH6</accession>
<dbReference type="EMBL" id="JAWDIE010000001">
    <property type="protein sequence ID" value="MEJ7137023.1"/>
    <property type="molecule type" value="Genomic_DNA"/>
</dbReference>
<keyword evidence="2" id="KW-1185">Reference proteome</keyword>
<sequence length="519" mass="56672">MSPEQAAPRRWALSLSQRLSLVFVALLLLSSGLSAALQVQSSRRHEREVIQRVSYNLAGHIAGSAQLMDASGWRPQAIRSLFDSLMQVNPSVDVYLLDETGRIVDDASPEGRLKRRQIDMVPIRAFLRGGALPIVGDDPQHQTARKVFSVAPVKVNNRNAGFVYVVLRGASHDAADSQNNISDTLSQSLLTLGGVLLLALAMGLVAFRSITRPLRELTAAVRDFDAHGERAALLPRAGPGRQGDDIATLREAFVHMGERIAEQWRELTSQDQQRRQLISHISHDLRTPLTSIHGYLETLRLKGDRLDAAQRERYLDIALAQSQKMARLAEGLFELARLESGLVKPDPEVFGLPDLLQDVLQKCELTAESRQQTLAVSLERGLPMVRADVGMVERVLSNLLDNAIRHTPPGSRIEVRLHSSADRVWIDVADNGGGIDPKVRENLFTRSLTRPGPHTGAGSGSGGLGLIVVRSLLQINGGDIELLDGADDAPGTTFRCHLPVAPPSFRSSGLPYQTSGWPS</sequence>
<comment type="caution">
    <text evidence="1">The sequence shown here is derived from an EMBL/GenBank/DDBJ whole genome shotgun (WGS) entry which is preliminary data.</text>
</comment>
<gene>
    <name evidence="1" type="ORF">RV045_01080</name>
</gene>
<keyword evidence="1" id="KW-0418">Kinase</keyword>
<evidence type="ECO:0000313" key="1">
    <source>
        <dbReference type="EMBL" id="MEJ7137023.1"/>
    </source>
</evidence>